<dbReference type="EMBL" id="VSSQ01007139">
    <property type="protein sequence ID" value="MPM34973.1"/>
    <property type="molecule type" value="Genomic_DNA"/>
</dbReference>
<evidence type="ECO:0000313" key="1">
    <source>
        <dbReference type="EMBL" id="MPM34973.1"/>
    </source>
</evidence>
<protein>
    <submittedName>
        <fullName evidence="1">Uncharacterized protein</fullName>
    </submittedName>
</protein>
<comment type="caution">
    <text evidence="1">The sequence shown here is derived from an EMBL/GenBank/DDBJ whole genome shotgun (WGS) entry which is preliminary data.</text>
</comment>
<dbReference type="AlphaFoldDB" id="A0A644Z8C7"/>
<proteinExistence type="predicted"/>
<organism evidence="1">
    <name type="scientific">bioreactor metagenome</name>
    <dbReference type="NCBI Taxonomy" id="1076179"/>
    <lineage>
        <taxon>unclassified sequences</taxon>
        <taxon>metagenomes</taxon>
        <taxon>ecological metagenomes</taxon>
    </lineage>
</organism>
<sequence length="224" mass="25335">MPVLLQMEAREVQLLDERDLFRVIGGFGSRGDGFSRLIFRTTLQDHLMAFGEDPQKHCSFIATLQFDRPPERGFGANIYFFTEKETTASIRQQGIKILDFRRGIYNYSSRIVVHLKVGDHVFRRILHVAHLRVRHEVLGPGLFFIRLQPAEVGLVIGIDTRHQLDIGPVLVRQVPFPGLPEIPGAPGPLFFPGGDVVIGHMQQSHLCFLIVSAHEIVFRLDGHV</sequence>
<reference evidence="1" key="1">
    <citation type="submission" date="2019-08" db="EMBL/GenBank/DDBJ databases">
        <authorList>
            <person name="Kucharzyk K."/>
            <person name="Murdoch R.W."/>
            <person name="Higgins S."/>
            <person name="Loffler F."/>
        </authorList>
    </citation>
    <scope>NUCLEOTIDE SEQUENCE</scope>
</reference>
<name>A0A644Z8C7_9ZZZZ</name>
<gene>
    <name evidence="1" type="ORF">SDC9_81563</name>
</gene>
<accession>A0A644Z8C7</accession>